<dbReference type="CDD" id="cd00037">
    <property type="entry name" value="CLECT"/>
    <property type="match status" value="2"/>
</dbReference>
<dbReference type="InterPro" id="IPR001304">
    <property type="entry name" value="C-type_lectin-like"/>
</dbReference>
<dbReference type="OrthoDB" id="7357196at2759"/>
<sequence>METSVALSLISKCLVLISFTFIDSTGSEKFGCDYTYSSIAGGWFKYQKIPATWYDARLRCSLEGAILASPSTRYKLVVMSKLINNILDEADDFELEVFIGISATFAKGDFSSIEGIPLSEITHRWAESEPDNKNNNEQCLTMNSDTLLSDVNCNKTLPYFCFKPQNLTGEIDDCGPKPEYDYDKRTNSCYKFHTEARTFSHAYLACSAEGGYLTIINNDEEAQVIRELFSKYPATSMIGNFDKYVAFVGVNKWGDDGEWRSIHGETLEAAGYATFAEGEPNNNPIGGHNCGSVYRNAELNDVNCEEPHAFICEKNPKYPAVCDDQINDQT</sequence>
<gene>
    <name evidence="4" type="primary">HaOG203216</name>
    <name evidence="4" type="ORF">B5X24_HaOG203216</name>
</gene>
<feature type="domain" description="C-type lectin" evidence="3">
    <location>
        <begin position="185"/>
        <end position="313"/>
    </location>
</feature>
<accession>A0A2W1C0J5</accession>
<dbReference type="InterPro" id="IPR050111">
    <property type="entry name" value="C-type_lectin/snaclec_domain"/>
</dbReference>
<dbReference type="PROSITE" id="PS50041">
    <property type="entry name" value="C_TYPE_LECTIN_2"/>
    <property type="match status" value="2"/>
</dbReference>
<name>A0A2W1C0J5_HELAM</name>
<evidence type="ECO:0000313" key="4">
    <source>
        <dbReference type="EMBL" id="PZC77593.1"/>
    </source>
</evidence>
<proteinExistence type="predicted"/>
<keyword evidence="1" id="KW-1015">Disulfide bond</keyword>
<reference evidence="4 5" key="1">
    <citation type="journal article" date="2017" name="BMC Biol.">
        <title>Genomic innovations, transcriptional plasticity and gene loss underlying the evolution and divergence of two highly polyphagous and invasive Helicoverpa pest species.</title>
        <authorList>
            <person name="Pearce S.L."/>
            <person name="Clarke D.F."/>
            <person name="East P.D."/>
            <person name="Elfekih S."/>
            <person name="Gordon K.H."/>
            <person name="Jermiin L.S."/>
            <person name="McGaughran A."/>
            <person name="Oakeshott J.G."/>
            <person name="Papanikolaou A."/>
            <person name="Perera O.P."/>
            <person name="Rane R.V."/>
            <person name="Richards S."/>
            <person name="Tay W.T."/>
            <person name="Walsh T.K."/>
            <person name="Anderson A."/>
            <person name="Anderson C.J."/>
            <person name="Asgari S."/>
            <person name="Board P.G."/>
            <person name="Bretschneider A."/>
            <person name="Campbell P.M."/>
            <person name="Chertemps T."/>
            <person name="Christeller J.T."/>
            <person name="Coppin C.W."/>
            <person name="Downes S.J."/>
            <person name="Duan G."/>
            <person name="Farnsworth C.A."/>
            <person name="Good R.T."/>
            <person name="Han L.B."/>
            <person name="Han Y.C."/>
            <person name="Hatje K."/>
            <person name="Horne I."/>
            <person name="Huang Y.P."/>
            <person name="Hughes D.S."/>
            <person name="Jacquin-Joly E."/>
            <person name="James W."/>
            <person name="Jhangiani S."/>
            <person name="Kollmar M."/>
            <person name="Kuwar S.S."/>
            <person name="Li S."/>
            <person name="Liu N.Y."/>
            <person name="Maibeche M.T."/>
            <person name="Miller J.R."/>
            <person name="Montagne N."/>
            <person name="Perry T."/>
            <person name="Qu J."/>
            <person name="Song S.V."/>
            <person name="Sutton G.G."/>
            <person name="Vogel H."/>
            <person name="Walenz B.P."/>
            <person name="Xu W."/>
            <person name="Zhang H.J."/>
            <person name="Zou Z."/>
            <person name="Batterham P."/>
            <person name="Edwards O.R."/>
            <person name="Feyereisen R."/>
            <person name="Gibbs R.A."/>
            <person name="Heckel D.G."/>
            <person name="McGrath A."/>
            <person name="Robin C."/>
            <person name="Scherer S.E."/>
            <person name="Worley K.C."/>
            <person name="Wu Y.D."/>
        </authorList>
    </citation>
    <scope>NUCLEOTIDE SEQUENCE [LARGE SCALE GENOMIC DNA]</scope>
    <source>
        <strain evidence="4">Harm_GR_Male_#8</strain>
        <tissue evidence="4">Whole organism</tissue>
    </source>
</reference>
<dbReference type="PANTHER" id="PTHR22803">
    <property type="entry name" value="MANNOSE, PHOSPHOLIPASE, LECTIN RECEPTOR RELATED"/>
    <property type="match status" value="1"/>
</dbReference>
<dbReference type="InterPro" id="IPR016186">
    <property type="entry name" value="C-type_lectin-like/link_sf"/>
</dbReference>
<dbReference type="Pfam" id="PF00059">
    <property type="entry name" value="Lectin_C"/>
    <property type="match status" value="2"/>
</dbReference>
<evidence type="ECO:0000313" key="5">
    <source>
        <dbReference type="Proteomes" id="UP000249218"/>
    </source>
</evidence>
<feature type="chain" id="PRO_5016051001" description="C-type lectin domain-containing protein" evidence="2">
    <location>
        <begin position="28"/>
        <end position="330"/>
    </location>
</feature>
<dbReference type="SMR" id="A0A2W1C0J5"/>
<dbReference type="Proteomes" id="UP000249218">
    <property type="component" value="Unassembled WGS sequence"/>
</dbReference>
<feature type="domain" description="C-type lectin" evidence="3">
    <location>
        <begin position="44"/>
        <end position="162"/>
    </location>
</feature>
<dbReference type="Gene3D" id="3.10.100.10">
    <property type="entry name" value="Mannose-Binding Protein A, subunit A"/>
    <property type="match status" value="2"/>
</dbReference>
<dbReference type="PROSITE" id="PS00615">
    <property type="entry name" value="C_TYPE_LECTIN_1"/>
    <property type="match status" value="1"/>
</dbReference>
<dbReference type="AlphaFoldDB" id="A0A2W1C0J5"/>
<evidence type="ECO:0000256" key="2">
    <source>
        <dbReference type="SAM" id="SignalP"/>
    </source>
</evidence>
<evidence type="ECO:0000256" key="1">
    <source>
        <dbReference type="ARBA" id="ARBA00023157"/>
    </source>
</evidence>
<dbReference type="SUPFAM" id="SSF56436">
    <property type="entry name" value="C-type lectin-like"/>
    <property type="match status" value="2"/>
</dbReference>
<keyword evidence="5" id="KW-1185">Reference proteome</keyword>
<dbReference type="EMBL" id="KZ149926">
    <property type="protein sequence ID" value="PZC77593.1"/>
    <property type="molecule type" value="Genomic_DNA"/>
</dbReference>
<dbReference type="InterPro" id="IPR016187">
    <property type="entry name" value="CTDL_fold"/>
</dbReference>
<organism evidence="4 5">
    <name type="scientific">Helicoverpa armigera</name>
    <name type="common">Cotton bollworm</name>
    <name type="synonym">Heliothis armigera</name>
    <dbReference type="NCBI Taxonomy" id="29058"/>
    <lineage>
        <taxon>Eukaryota</taxon>
        <taxon>Metazoa</taxon>
        <taxon>Ecdysozoa</taxon>
        <taxon>Arthropoda</taxon>
        <taxon>Hexapoda</taxon>
        <taxon>Insecta</taxon>
        <taxon>Pterygota</taxon>
        <taxon>Neoptera</taxon>
        <taxon>Endopterygota</taxon>
        <taxon>Lepidoptera</taxon>
        <taxon>Glossata</taxon>
        <taxon>Ditrysia</taxon>
        <taxon>Noctuoidea</taxon>
        <taxon>Noctuidae</taxon>
        <taxon>Heliothinae</taxon>
        <taxon>Helicoverpa</taxon>
    </lineage>
</organism>
<feature type="signal peptide" evidence="2">
    <location>
        <begin position="1"/>
        <end position="27"/>
    </location>
</feature>
<protein>
    <recommendedName>
        <fullName evidence="3">C-type lectin domain-containing protein</fullName>
    </recommendedName>
</protein>
<dbReference type="InterPro" id="IPR018378">
    <property type="entry name" value="C-type_lectin_CS"/>
</dbReference>
<evidence type="ECO:0000259" key="3">
    <source>
        <dbReference type="PROSITE" id="PS50041"/>
    </source>
</evidence>
<dbReference type="SMART" id="SM00034">
    <property type="entry name" value="CLECT"/>
    <property type="match status" value="2"/>
</dbReference>
<keyword evidence="2" id="KW-0732">Signal</keyword>